<evidence type="ECO:0000256" key="4">
    <source>
        <dbReference type="ARBA" id="ARBA00022448"/>
    </source>
</evidence>
<dbReference type="GO" id="GO:0009060">
    <property type="term" value="P:aerobic respiration"/>
    <property type="evidence" value="ECO:0007669"/>
    <property type="project" value="TreeGrafter"/>
</dbReference>
<evidence type="ECO:0000256" key="2">
    <source>
        <dbReference type="ARBA" id="ARBA00010535"/>
    </source>
</evidence>
<reference evidence="11" key="1">
    <citation type="journal article" date="2014" name="C. R. Biol.">
        <title>Fast assembly of the mitochondrial genome of a plant parasitic nematode (Meloidogyne graminicola) using next generation sequencing.</title>
        <authorList>
            <person name="Besnard G."/>
            <person name="Juhling F."/>
            <person name="Chapuis E."/>
            <person name="Zedane L."/>
            <person name="Lhuillier E."/>
            <person name="Mateille T."/>
            <person name="Bellafiore S."/>
        </authorList>
    </citation>
    <scope>NUCLEOTIDE SEQUENCE</scope>
</reference>
<keyword evidence="6 10" id="KW-1133">Transmembrane helix</keyword>
<dbReference type="EMBL" id="HG529223">
    <property type="protein sequence ID" value="CDI40114.2"/>
    <property type="molecule type" value="Genomic_DNA"/>
</dbReference>
<dbReference type="EC" id="7.1.1.2" evidence="9"/>
<keyword evidence="9 11" id="KW-0496">Mitochondrion</keyword>
<dbReference type="PANTHER" id="PTHR11432:SF3">
    <property type="entry name" value="NADH-UBIQUINONE OXIDOREDUCTASE CHAIN 1"/>
    <property type="match status" value="1"/>
</dbReference>
<keyword evidence="7 10" id="KW-0472">Membrane</keyword>
<keyword evidence="8" id="KW-0520">NAD</keyword>
<feature type="transmembrane region" description="Helical" evidence="10">
    <location>
        <begin position="233"/>
        <end position="255"/>
    </location>
</feature>
<evidence type="ECO:0000256" key="10">
    <source>
        <dbReference type="SAM" id="Phobius"/>
    </source>
</evidence>
<evidence type="ECO:0000256" key="3">
    <source>
        <dbReference type="ARBA" id="ARBA00021009"/>
    </source>
</evidence>
<evidence type="ECO:0000256" key="5">
    <source>
        <dbReference type="ARBA" id="ARBA00022692"/>
    </source>
</evidence>
<feature type="transmembrane region" description="Helical" evidence="10">
    <location>
        <begin position="101"/>
        <end position="122"/>
    </location>
</feature>
<evidence type="ECO:0000256" key="1">
    <source>
        <dbReference type="ARBA" id="ARBA00004141"/>
    </source>
</evidence>
<dbReference type="AlphaFoldDB" id="A0A060QMF9"/>
<dbReference type="InterPro" id="IPR001694">
    <property type="entry name" value="NADH_UbQ_OxRdtase_su1/FPO"/>
</dbReference>
<evidence type="ECO:0000256" key="6">
    <source>
        <dbReference type="ARBA" id="ARBA00022989"/>
    </source>
</evidence>
<sequence length="283" mass="34955">MLLYNFVFFIILILCISLLTLLERYYLAFSQIRLGPSKVFFMGSVQMIFDGLKLFFSEYIFLLNQENLIFFLMPLFSFFMMLLSFFLSLYYFNFVSFNMNFFWLFIFLGMMVFFLIMISYFSKSKYSEISSLRSSSIMVSFDMVFIFFCLILFIIMKDLCFNYYVFIFMLIVFYYLILMIILVDLNRGPFDFLEGESELVSGFNLELSSFFFVFYFLSEYGFIYFFSYFLMLYYFNYIFFFVNFFLIMFFRLVYPRYRYDLLMFLCWFILLWITMIWIFLFMI</sequence>
<comment type="similarity">
    <text evidence="2 8">Belongs to the complex I subunit 1 family.</text>
</comment>
<keyword evidence="4" id="KW-0813">Transport</keyword>
<accession>A0A060QMF9</accession>
<feature type="transmembrane region" description="Helical" evidence="10">
    <location>
        <begin position="203"/>
        <end position="226"/>
    </location>
</feature>
<feature type="transmembrane region" description="Helical" evidence="10">
    <location>
        <begin position="163"/>
        <end position="183"/>
    </location>
</feature>
<feature type="transmembrane region" description="Helical" evidence="10">
    <location>
        <begin position="6"/>
        <end position="27"/>
    </location>
</feature>
<keyword evidence="5 8" id="KW-0812">Transmembrane</keyword>
<dbReference type="GO" id="GO:0003954">
    <property type="term" value="F:NADH dehydrogenase activity"/>
    <property type="evidence" value="ECO:0007669"/>
    <property type="project" value="TreeGrafter"/>
</dbReference>
<organism evidence="11">
    <name type="scientific">Meloidogyne graminicola</name>
    <dbReference type="NCBI Taxonomy" id="189291"/>
    <lineage>
        <taxon>Eukaryota</taxon>
        <taxon>Metazoa</taxon>
        <taxon>Ecdysozoa</taxon>
        <taxon>Nematoda</taxon>
        <taxon>Chromadorea</taxon>
        <taxon>Rhabditida</taxon>
        <taxon>Tylenchina</taxon>
        <taxon>Tylenchomorpha</taxon>
        <taxon>Tylenchoidea</taxon>
        <taxon>Meloidogynidae</taxon>
        <taxon>Meloidogyninae</taxon>
        <taxon>Meloidogyne</taxon>
    </lineage>
</organism>
<evidence type="ECO:0000256" key="7">
    <source>
        <dbReference type="ARBA" id="ARBA00023136"/>
    </source>
</evidence>
<evidence type="ECO:0000313" key="11">
    <source>
        <dbReference type="EMBL" id="CDI40114.2"/>
    </source>
</evidence>
<comment type="subcellular location">
    <subcellularLocation>
        <location evidence="1">Membrane</location>
        <topology evidence="1">Multi-pass membrane protein</topology>
    </subcellularLocation>
    <subcellularLocation>
        <location evidence="8">Mitochondrion inner membrane</location>
        <topology evidence="8">Multi-pass membrane protein</topology>
    </subcellularLocation>
</comment>
<dbReference type="Pfam" id="PF00146">
    <property type="entry name" value="NADHdh"/>
    <property type="match status" value="1"/>
</dbReference>
<feature type="transmembrane region" description="Helical" evidence="10">
    <location>
        <begin position="39"/>
        <end position="62"/>
    </location>
</feature>
<evidence type="ECO:0000256" key="8">
    <source>
        <dbReference type="RuleBase" id="RU000471"/>
    </source>
</evidence>
<feature type="transmembrane region" description="Helical" evidence="10">
    <location>
        <begin position="261"/>
        <end position="282"/>
    </location>
</feature>
<geneLocation type="mitochondrion" evidence="11"/>
<dbReference type="PANTHER" id="PTHR11432">
    <property type="entry name" value="NADH DEHYDROGENASE SUBUNIT 1"/>
    <property type="match status" value="1"/>
</dbReference>
<keyword evidence="9" id="KW-0830">Ubiquinone</keyword>
<protein>
    <recommendedName>
        <fullName evidence="3 9">NADH-ubiquinone oxidoreductase chain 1</fullName>
        <ecNumber evidence="9">7.1.1.2</ecNumber>
    </recommendedName>
</protein>
<proteinExistence type="inferred from homology"/>
<feature type="transmembrane region" description="Helical" evidence="10">
    <location>
        <begin position="68"/>
        <end position="92"/>
    </location>
</feature>
<dbReference type="GO" id="GO:0005743">
    <property type="term" value="C:mitochondrial inner membrane"/>
    <property type="evidence" value="ECO:0007669"/>
    <property type="project" value="UniProtKB-SubCell"/>
</dbReference>
<name>A0A060QMF9_9BILA</name>
<comment type="catalytic activity">
    <reaction evidence="9">
        <text>a ubiquinone + NADH + 5 H(+)(in) = a ubiquinol + NAD(+) + 4 H(+)(out)</text>
        <dbReference type="Rhea" id="RHEA:29091"/>
        <dbReference type="Rhea" id="RHEA-COMP:9565"/>
        <dbReference type="Rhea" id="RHEA-COMP:9566"/>
        <dbReference type="ChEBI" id="CHEBI:15378"/>
        <dbReference type="ChEBI" id="CHEBI:16389"/>
        <dbReference type="ChEBI" id="CHEBI:17976"/>
        <dbReference type="ChEBI" id="CHEBI:57540"/>
        <dbReference type="ChEBI" id="CHEBI:57945"/>
        <dbReference type="EC" id="7.1.1.2"/>
    </reaction>
</comment>
<feature type="transmembrane region" description="Helical" evidence="10">
    <location>
        <begin position="134"/>
        <end position="156"/>
    </location>
</feature>
<evidence type="ECO:0000256" key="9">
    <source>
        <dbReference type="RuleBase" id="RU000473"/>
    </source>
</evidence>
<gene>
    <name evidence="11" type="primary">nad1</name>
</gene>
<dbReference type="GO" id="GO:0008137">
    <property type="term" value="F:NADH dehydrogenase (ubiquinone) activity"/>
    <property type="evidence" value="ECO:0007669"/>
    <property type="project" value="UniProtKB-EC"/>
</dbReference>